<evidence type="ECO:0000313" key="3">
    <source>
        <dbReference type="Proteomes" id="UP000198362"/>
    </source>
</evidence>
<dbReference type="InterPro" id="IPR010093">
    <property type="entry name" value="SinI_DNA-bd"/>
</dbReference>
<keyword evidence="3" id="KW-1185">Reference proteome</keyword>
<protein>
    <submittedName>
        <fullName evidence="2">DNA binding domain-containing protein, excisionase family</fullName>
    </submittedName>
</protein>
<feature type="domain" description="Helix-turn-helix" evidence="1">
    <location>
        <begin position="22"/>
        <end position="68"/>
    </location>
</feature>
<evidence type="ECO:0000313" key="2">
    <source>
        <dbReference type="EMBL" id="SNT30101.1"/>
    </source>
</evidence>
<accession>A0A239LI16</accession>
<proteinExistence type="predicted"/>
<dbReference type="EMBL" id="FZPH01000004">
    <property type="protein sequence ID" value="SNT30101.1"/>
    <property type="molecule type" value="Genomic_DNA"/>
</dbReference>
<dbReference type="AlphaFoldDB" id="A0A239LI16"/>
<reference evidence="2 3" key="1">
    <citation type="submission" date="2017-06" db="EMBL/GenBank/DDBJ databases">
        <authorList>
            <person name="Kim H.J."/>
            <person name="Triplett B.A."/>
        </authorList>
    </citation>
    <scope>NUCLEOTIDE SEQUENCE [LARGE SCALE GENOMIC DNA]</scope>
    <source>
        <strain evidence="2 3">CGMCC 4.5593</strain>
    </source>
</reference>
<dbReference type="InterPro" id="IPR041657">
    <property type="entry name" value="HTH_17"/>
</dbReference>
<dbReference type="Pfam" id="PF12728">
    <property type="entry name" value="HTH_17"/>
    <property type="match status" value="1"/>
</dbReference>
<dbReference type="GO" id="GO:0003677">
    <property type="term" value="F:DNA binding"/>
    <property type="evidence" value="ECO:0007669"/>
    <property type="project" value="InterPro"/>
</dbReference>
<name>A0A239LI16_9ACTN</name>
<dbReference type="Proteomes" id="UP000198362">
    <property type="component" value="Unassembled WGS sequence"/>
</dbReference>
<dbReference type="NCBIfam" id="TIGR01764">
    <property type="entry name" value="excise"/>
    <property type="match status" value="1"/>
</dbReference>
<sequence>MEERATQPLRLIPGDGCRQKAMYRIPEAMRLLSLSRSVIYEQIRAGRLRTVTQGRTRLVSATAIAEYVALLESEASERKAA</sequence>
<organism evidence="2 3">
    <name type="scientific">Asanoa hainanensis</name>
    <dbReference type="NCBI Taxonomy" id="560556"/>
    <lineage>
        <taxon>Bacteria</taxon>
        <taxon>Bacillati</taxon>
        <taxon>Actinomycetota</taxon>
        <taxon>Actinomycetes</taxon>
        <taxon>Micromonosporales</taxon>
        <taxon>Micromonosporaceae</taxon>
        <taxon>Asanoa</taxon>
    </lineage>
</organism>
<evidence type="ECO:0000259" key="1">
    <source>
        <dbReference type="Pfam" id="PF12728"/>
    </source>
</evidence>
<gene>
    <name evidence="2" type="ORF">SAMN05421812_104352</name>
</gene>